<feature type="domain" description="C2" evidence="4">
    <location>
        <begin position="1"/>
        <end position="117"/>
    </location>
</feature>
<feature type="region of interest" description="Disordered" evidence="3">
    <location>
        <begin position="965"/>
        <end position="993"/>
    </location>
</feature>
<feature type="domain" description="WW" evidence="5">
    <location>
        <begin position="729"/>
        <end position="757"/>
    </location>
</feature>
<dbReference type="SMART" id="SM00239">
    <property type="entry name" value="C2"/>
    <property type="match status" value="4"/>
</dbReference>
<dbReference type="InterPro" id="IPR000008">
    <property type="entry name" value="C2_dom"/>
</dbReference>
<dbReference type="InterPro" id="IPR035892">
    <property type="entry name" value="C2_domain_sf"/>
</dbReference>
<evidence type="ECO:0000313" key="6">
    <source>
        <dbReference type="EMBL" id="GMH99547.1"/>
    </source>
</evidence>
<dbReference type="PANTHER" id="PTHR45911:SF4">
    <property type="entry name" value="MULTIPLE C2 AND TRANSMEMBRANE DOMAIN-CONTAINING PROTEIN"/>
    <property type="match status" value="1"/>
</dbReference>
<dbReference type="Proteomes" id="UP001165122">
    <property type="component" value="Unassembled WGS sequence"/>
</dbReference>
<dbReference type="SMART" id="SM00456">
    <property type="entry name" value="WW"/>
    <property type="match status" value="1"/>
</dbReference>
<feature type="domain" description="C2" evidence="4">
    <location>
        <begin position="339"/>
        <end position="487"/>
    </location>
</feature>
<dbReference type="PROSITE" id="PS01159">
    <property type="entry name" value="WW_DOMAIN_1"/>
    <property type="match status" value="1"/>
</dbReference>
<keyword evidence="7" id="KW-1185">Reference proteome</keyword>
<feature type="region of interest" description="Disordered" evidence="3">
    <location>
        <begin position="1113"/>
        <end position="1133"/>
    </location>
</feature>
<evidence type="ECO:0000259" key="5">
    <source>
        <dbReference type="PROSITE" id="PS50020"/>
    </source>
</evidence>
<feature type="region of interest" description="Disordered" evidence="3">
    <location>
        <begin position="388"/>
        <end position="413"/>
    </location>
</feature>
<name>A0A9W7C5D6_9STRA</name>
<dbReference type="GO" id="GO:0005509">
    <property type="term" value="F:calcium ion binding"/>
    <property type="evidence" value="ECO:0007669"/>
    <property type="project" value="TreeGrafter"/>
</dbReference>
<reference evidence="7" key="1">
    <citation type="journal article" date="2023" name="Commun. Biol.">
        <title>Genome analysis of Parmales, the sister group of diatoms, reveals the evolutionary specialization of diatoms from phago-mixotrophs to photoautotrophs.</title>
        <authorList>
            <person name="Ban H."/>
            <person name="Sato S."/>
            <person name="Yoshikawa S."/>
            <person name="Yamada K."/>
            <person name="Nakamura Y."/>
            <person name="Ichinomiya M."/>
            <person name="Sato N."/>
            <person name="Blanc-Mathieu R."/>
            <person name="Endo H."/>
            <person name="Kuwata A."/>
            <person name="Ogata H."/>
        </authorList>
    </citation>
    <scope>NUCLEOTIDE SEQUENCE [LARGE SCALE GENOMIC DNA]</scope>
    <source>
        <strain evidence="7">NIES 3700</strain>
    </source>
</reference>
<dbReference type="CDD" id="cd00201">
    <property type="entry name" value="WW"/>
    <property type="match status" value="1"/>
</dbReference>
<dbReference type="SUPFAM" id="SSF52047">
    <property type="entry name" value="RNI-like"/>
    <property type="match status" value="1"/>
</dbReference>
<dbReference type="CDD" id="cd00030">
    <property type="entry name" value="C2"/>
    <property type="match status" value="3"/>
</dbReference>
<gene>
    <name evidence="6" type="ORF">TrLO_g13878</name>
</gene>
<evidence type="ECO:0000256" key="3">
    <source>
        <dbReference type="SAM" id="MobiDB-lite"/>
    </source>
</evidence>
<feature type="domain" description="C2" evidence="4">
    <location>
        <begin position="526"/>
        <end position="649"/>
    </location>
</feature>
<evidence type="ECO:0000259" key="4">
    <source>
        <dbReference type="PROSITE" id="PS50004"/>
    </source>
</evidence>
<dbReference type="PANTHER" id="PTHR45911">
    <property type="entry name" value="C2 DOMAIN-CONTAINING PROTEIN"/>
    <property type="match status" value="1"/>
</dbReference>
<dbReference type="Pfam" id="PF00168">
    <property type="entry name" value="C2"/>
    <property type="match status" value="4"/>
</dbReference>
<proteinExistence type="predicted"/>
<dbReference type="InterPro" id="IPR001202">
    <property type="entry name" value="WW_dom"/>
</dbReference>
<dbReference type="SMART" id="SM00368">
    <property type="entry name" value="LRR_RI"/>
    <property type="match status" value="3"/>
</dbReference>
<dbReference type="EMBL" id="BRXW01000012">
    <property type="protein sequence ID" value="GMH99547.1"/>
    <property type="molecule type" value="Genomic_DNA"/>
</dbReference>
<organism evidence="6 7">
    <name type="scientific">Triparma laevis f. longispina</name>
    <dbReference type="NCBI Taxonomy" id="1714387"/>
    <lineage>
        <taxon>Eukaryota</taxon>
        <taxon>Sar</taxon>
        <taxon>Stramenopiles</taxon>
        <taxon>Ochrophyta</taxon>
        <taxon>Bolidophyceae</taxon>
        <taxon>Parmales</taxon>
        <taxon>Triparmaceae</taxon>
        <taxon>Triparma</taxon>
    </lineage>
</organism>
<dbReference type="SUPFAM" id="SSF49562">
    <property type="entry name" value="C2 domain (Calcium/lipid-binding domain, CaLB)"/>
    <property type="match status" value="4"/>
</dbReference>
<dbReference type="Gene3D" id="3.80.10.10">
    <property type="entry name" value="Ribonuclease Inhibitor"/>
    <property type="match status" value="1"/>
</dbReference>
<feature type="compositionally biased region" description="Acidic residues" evidence="3">
    <location>
        <begin position="965"/>
        <end position="981"/>
    </location>
</feature>
<comment type="caution">
    <text evidence="6">The sequence shown here is derived from an EMBL/GenBank/DDBJ whole genome shotgun (WGS) entry which is preliminary data.</text>
</comment>
<dbReference type="GO" id="GO:0016020">
    <property type="term" value="C:membrane"/>
    <property type="evidence" value="ECO:0007669"/>
    <property type="project" value="TreeGrafter"/>
</dbReference>
<dbReference type="PROSITE" id="PS50004">
    <property type="entry name" value="C2"/>
    <property type="match status" value="4"/>
</dbReference>
<dbReference type="Gene3D" id="2.60.40.150">
    <property type="entry name" value="C2 domain"/>
    <property type="match status" value="4"/>
</dbReference>
<evidence type="ECO:0000313" key="7">
    <source>
        <dbReference type="Proteomes" id="UP001165122"/>
    </source>
</evidence>
<protein>
    <submittedName>
        <fullName evidence="6">Uncharacterized protein</fullName>
    </submittedName>
</protein>
<keyword evidence="2" id="KW-0106">Calcium</keyword>
<dbReference type="OrthoDB" id="196566at2759"/>
<dbReference type="PROSITE" id="PS50020">
    <property type="entry name" value="WW_DOMAIN_2"/>
    <property type="match status" value="1"/>
</dbReference>
<evidence type="ECO:0000256" key="1">
    <source>
        <dbReference type="ARBA" id="ARBA00022723"/>
    </source>
</evidence>
<sequence>MRRTLSIRLVGCRDLLAADKSGTSDPFVTMNLLEKGTGKPIKKETFKSKTMKKTLSPVYNVTQVFGETFELDVPSAQLPSLELKVFDADNFSSEPLGFTVQPLSEYSEVTTEKLFTYKLEAFGKMKEVKGEIEFTVAFSRLETKEEVVEEVVDISDPPLVVLDENPADSNSDDKPPNSLHVLICKAKNIKVMDSAGMFTKGPGSSDPICTVSVGKQKVASKVQKKNLNPVWNETFVLKHSNPGDLIKIQVDDYDMGSGNDFIGAVKVPVKDLNDRAENRIWRSLQTLEGEDDVTLGRVLVAFRWLHDPALVVEKVNEVAQPAVDVVLAELSEEDVALEKSFAPPLQLDDVKIDGKDLNELHVMVIKAKYIEAMDKSMFSGVKLPSLGMGKKKKKDKEKEAAGKGGGTSDPFVEVKTTSNEKGLKTETIKKTLEPVWEKNVFAIPESDPTGAVTLELRDSDMLTSEFMGKISIPMASLKARTEVRQWYDLLNKDSVVDKDRGKLLVALRWVYNPSILSEAEAVDKNDMGPPMEIEPEDKAVKPANRVWVFLIRARGLQVMDKNMFSSGGSSDPVVTLSFDEEKKKSKTVKKNLNPVWMERFYFDRVLSTISKNLVTLTIEDYDLDGNDFMGKVTIPLVTLKDRKEMRIWMKLENEKGTNDGKERGEILLAARWVYDPKAKPPKVPGALDDLEDMKPRRISTVPKQKKRRETKVDVYKVPEPRVIDTYGNWQEIEEPQSKNIYWYNTVTRVSTWDEPGFVVEEKERRMIKRVKEHTEKSLWNCKDSAYKLFRTEVIASRDRAFRWLSRYGAEELHRHRMEKFMDFLLDQHKRQLGSAFRPWRELMVRQEDHEREGAALEIQRVVRSWMVRRRQAMTELGMQLHYIKVKVVEFSLVHKEKMRMIMNGDGFALVGVMTLDALEDNEVDAIFEEMCDIIVDETVTEMEVYEAEAERLRKETAFDDALDAAFASDEESEEESEEELEQGSSIPELDDNGEPIKKVKVKMAKAPPMTALDMAIQRRKQQDLVDRGLADPTTLRRALNDQDIGVAAEKIEDNILTGALDLVIEEVEGYLNFAFGLGTEHRDQVLNDCIRLWQNDPELTEIDYDGKRKQAIEAGSEVGSEVGSRDENGSLESSSAAYYSDQDGESDYSDEEALGDLDIGFSDEGAIAIACAMRDNTVVKSIKIRNHAVGDEGVMALARALGNNSKVRVLDLSKNRVCNLGSQEIAKMMVKNDSIVKIDLRNNLVGDFGTRKLLLALRKNERIGNRKLLLKNNRVSVGKTLQKREVRLKLGFSKERTKIMSKQTMSINHVHF</sequence>
<keyword evidence="1" id="KW-0479">Metal-binding</keyword>
<evidence type="ECO:0000256" key="2">
    <source>
        <dbReference type="ARBA" id="ARBA00022837"/>
    </source>
</evidence>
<accession>A0A9W7C5D6</accession>
<dbReference type="PROSITE" id="PS50096">
    <property type="entry name" value="IQ"/>
    <property type="match status" value="1"/>
</dbReference>
<dbReference type="InterPro" id="IPR032675">
    <property type="entry name" value="LRR_dom_sf"/>
</dbReference>
<feature type="domain" description="C2" evidence="4">
    <location>
        <begin position="154"/>
        <end position="282"/>
    </location>
</feature>